<gene>
    <name evidence="5" type="ORF">FB468_3416</name>
</gene>
<proteinExistence type="predicted"/>
<sequence>MHTPTTSISARHRAQLTVSGVTVLRGPQRVLNDVDLVVTPISRIGIVGENGRGKTTLLHTLEGSIQPDEGTVHRIGTLAIAEQEMEADAGSTVGDAVARAIARPLAALAALDTAAAALAGGVPAGGGSASADSAAAESAYAEALETAQALDAWDAERRVTIALEALGAETDMRTPLDRLSVGQRYRVRLACLLGADDDFLLLDEPTNHLDRQRARVLDGADSAACRRRRVRQPRPSAPCRRCGDDHRPRPHTRQPLAGLRQRLRRVPGGQACRARPMGPSLRTAACRSSEAPGKPVTGAEPARVRLAARKRAPESTLVLPGRAASSRACTGAGGARSAR</sequence>
<evidence type="ECO:0000313" key="6">
    <source>
        <dbReference type="Proteomes" id="UP000319094"/>
    </source>
</evidence>
<comment type="caution">
    <text evidence="5">The sequence shown here is derived from an EMBL/GenBank/DDBJ whole genome shotgun (WGS) entry which is preliminary data.</text>
</comment>
<reference evidence="5 6" key="1">
    <citation type="submission" date="2019-06" db="EMBL/GenBank/DDBJ databases">
        <title>Sequencing the genomes of 1000 actinobacteria strains.</title>
        <authorList>
            <person name="Klenk H.-P."/>
        </authorList>
    </citation>
    <scope>NUCLEOTIDE SEQUENCE [LARGE SCALE GENOMIC DNA]</scope>
    <source>
        <strain evidence="5 6">DSM 8803</strain>
    </source>
</reference>
<evidence type="ECO:0000256" key="3">
    <source>
        <dbReference type="SAM" id="MobiDB-lite"/>
    </source>
</evidence>
<keyword evidence="2" id="KW-0067">ATP-binding</keyword>
<organism evidence="5 6">
    <name type="scientific">Leucobacter komagatae</name>
    <dbReference type="NCBI Taxonomy" id="55969"/>
    <lineage>
        <taxon>Bacteria</taxon>
        <taxon>Bacillati</taxon>
        <taxon>Actinomycetota</taxon>
        <taxon>Actinomycetes</taxon>
        <taxon>Micrococcales</taxon>
        <taxon>Microbacteriaceae</taxon>
        <taxon>Leucobacter</taxon>
    </lineage>
</organism>
<name>A0A542XYI0_9MICO</name>
<accession>A0A542XYI0</accession>
<dbReference type="Pfam" id="PF00005">
    <property type="entry name" value="ABC_tran"/>
    <property type="match status" value="1"/>
</dbReference>
<dbReference type="AlphaFoldDB" id="A0A542XYI0"/>
<dbReference type="Proteomes" id="UP000319094">
    <property type="component" value="Unassembled WGS sequence"/>
</dbReference>
<protein>
    <submittedName>
        <fullName evidence="5">ABC transporter family protein</fullName>
    </submittedName>
</protein>
<dbReference type="SUPFAM" id="SSF52540">
    <property type="entry name" value="P-loop containing nucleoside triphosphate hydrolases"/>
    <property type="match status" value="1"/>
</dbReference>
<dbReference type="Gene3D" id="3.40.50.300">
    <property type="entry name" value="P-loop containing nucleotide triphosphate hydrolases"/>
    <property type="match status" value="1"/>
</dbReference>
<feature type="region of interest" description="Disordered" evidence="3">
    <location>
        <begin position="227"/>
        <end position="256"/>
    </location>
</feature>
<keyword evidence="1" id="KW-0547">Nucleotide-binding</keyword>
<keyword evidence="6" id="KW-1185">Reference proteome</keyword>
<feature type="region of interest" description="Disordered" evidence="3">
    <location>
        <begin position="268"/>
        <end position="339"/>
    </location>
</feature>
<dbReference type="PANTHER" id="PTHR42855">
    <property type="entry name" value="ABC TRANSPORTER ATP-BINDING SUBUNIT"/>
    <property type="match status" value="1"/>
</dbReference>
<dbReference type="PANTHER" id="PTHR42855:SF1">
    <property type="entry name" value="ABC TRANSPORTER DOMAIN-CONTAINING PROTEIN"/>
    <property type="match status" value="1"/>
</dbReference>
<dbReference type="GO" id="GO:0005524">
    <property type="term" value="F:ATP binding"/>
    <property type="evidence" value="ECO:0007669"/>
    <property type="project" value="UniProtKB-KW"/>
</dbReference>
<dbReference type="InterPro" id="IPR051309">
    <property type="entry name" value="ABCF_ATPase"/>
</dbReference>
<dbReference type="EMBL" id="VFON01000002">
    <property type="protein sequence ID" value="TQL40890.1"/>
    <property type="molecule type" value="Genomic_DNA"/>
</dbReference>
<dbReference type="PROSITE" id="PS50893">
    <property type="entry name" value="ABC_TRANSPORTER_2"/>
    <property type="match status" value="1"/>
</dbReference>
<evidence type="ECO:0000256" key="1">
    <source>
        <dbReference type="ARBA" id="ARBA00022741"/>
    </source>
</evidence>
<feature type="non-terminal residue" evidence="5">
    <location>
        <position position="339"/>
    </location>
</feature>
<dbReference type="InterPro" id="IPR027417">
    <property type="entry name" value="P-loop_NTPase"/>
</dbReference>
<dbReference type="GO" id="GO:0016887">
    <property type="term" value="F:ATP hydrolysis activity"/>
    <property type="evidence" value="ECO:0007669"/>
    <property type="project" value="InterPro"/>
</dbReference>
<evidence type="ECO:0000313" key="5">
    <source>
        <dbReference type="EMBL" id="TQL40890.1"/>
    </source>
</evidence>
<evidence type="ECO:0000256" key="2">
    <source>
        <dbReference type="ARBA" id="ARBA00022840"/>
    </source>
</evidence>
<evidence type="ECO:0000259" key="4">
    <source>
        <dbReference type="PROSITE" id="PS50893"/>
    </source>
</evidence>
<feature type="domain" description="ABC transporter" evidence="4">
    <location>
        <begin position="16"/>
        <end position="293"/>
    </location>
</feature>
<dbReference type="InterPro" id="IPR003593">
    <property type="entry name" value="AAA+_ATPase"/>
</dbReference>
<dbReference type="InterPro" id="IPR003439">
    <property type="entry name" value="ABC_transporter-like_ATP-bd"/>
</dbReference>
<dbReference type="SMART" id="SM00382">
    <property type="entry name" value="AAA"/>
    <property type="match status" value="1"/>
</dbReference>